<sequence>MAFKISRSMKNQVRVYKLVEFLESGAGFLVLTVLTVDVGTYGTAMSARILWLCVALFVLEVVSKVMRGIIYKEYFQGMSCAQVSKSQGQSSRMILGSFHVLNGKVRSTFAYVSLSAFVRLCAMIAQLGLGVRLYRAIPDLTRRRDYHEDWAKMRAHEFIAVTCICLLLHSLLMCILIFFGLEYALFRTCLYALEFRRCRDMQLTDNGHFPFWERFERIRLEIETGVTWYFHYNRHFCFQAVEAHSNKTECGLPGYWFYSVKELVDMVREDLPDLYEEVYEGRKGKTSGKKVDMALGSLKHLSKQNKMGGCELFASDDEMAKHMQDLSQASRCKTDVDASRDFARAQGYLAMLRVIKSSAPNSDYIKMAASILAGFASSLSVLPWQPSPLGLGDGFDSQHFILSMLQDDDFRSCTVQLLHSLIKQFASVSPDSPLNGSSTFDLQDATLSAICSFANAASDIHAHHDDLKTRGLCPSCLTDAARRDAPAGQEDCCEVQITPSRSGGEGPTKRREEDPEYYKMQFSNSFTTLRPLGWPLETPIPDFHGADNVWVCALNGVRSALGKQETVDILLNAAIHWPNLSSSIVTDCVRTLSCLWSRRMIKWHRFDEQLLNDFPQPMALIEDLERADAVREKLKSLVDRFSEFPPDSMITAPFCNLHVAKILISQGIRDVDAQVAKILLQCLCYWRRALGSRELDWFACETIETLRDLFVTSTEQDSLKLQIWQSSGGVNCLRLMLNDKVSVSRSVRFCREAQTFGHRFREHMVSVQDGGEQPWAYDAGTHTNRCVAAAARLFAELIQSNKGFNILSQPQDGEAFFETLIMSLSSILAPEPDQRAGQLDRSRTDGPPGRSIPGTNTTSRSCSSILPLLNITARLVLLFWESLGNPAWRPVFGLFENINSALTESSEHRLEYFETAVNNLLAKVYAARIASYVVDRCPQLFETSHTFCSRHLLNIFLPPLVDHFVLPGAFPRLQRRLGLDEWQVRLREEANNLIAKVLIRVIPRAYELQQHPTEGRGEMERALDDLNDWAIRLHIGNREERQKMPDMVSGLVDLVHRLHSDAKRRPSQVMDPAESV</sequence>
<evidence type="ECO:0000256" key="2">
    <source>
        <dbReference type="SAM" id="Phobius"/>
    </source>
</evidence>
<reference evidence="3 4" key="1">
    <citation type="journal article" date="2018" name="Cell">
        <title>The Chara Genome: Secondary Complexity and Implications for Plant Terrestrialization.</title>
        <authorList>
            <person name="Nishiyama T."/>
            <person name="Sakayama H."/>
            <person name="Vries J.D."/>
            <person name="Buschmann H."/>
            <person name="Saint-Marcoux D."/>
            <person name="Ullrich K.K."/>
            <person name="Haas F.B."/>
            <person name="Vanderstraeten L."/>
            <person name="Becker D."/>
            <person name="Lang D."/>
            <person name="Vosolsobe S."/>
            <person name="Rombauts S."/>
            <person name="Wilhelmsson P.K.I."/>
            <person name="Janitza P."/>
            <person name="Kern R."/>
            <person name="Heyl A."/>
            <person name="Rumpler F."/>
            <person name="Villalobos L.I.A.C."/>
            <person name="Clay J.M."/>
            <person name="Skokan R."/>
            <person name="Toyoda A."/>
            <person name="Suzuki Y."/>
            <person name="Kagoshima H."/>
            <person name="Schijlen E."/>
            <person name="Tajeshwar N."/>
            <person name="Catarino B."/>
            <person name="Hetherington A.J."/>
            <person name="Saltykova A."/>
            <person name="Bonnot C."/>
            <person name="Breuninger H."/>
            <person name="Symeonidi A."/>
            <person name="Radhakrishnan G.V."/>
            <person name="Van Nieuwerburgh F."/>
            <person name="Deforce D."/>
            <person name="Chang C."/>
            <person name="Karol K.G."/>
            <person name="Hedrich R."/>
            <person name="Ulvskov P."/>
            <person name="Glockner G."/>
            <person name="Delwiche C.F."/>
            <person name="Petrasek J."/>
            <person name="Van de Peer Y."/>
            <person name="Friml J."/>
            <person name="Beilby M."/>
            <person name="Dolan L."/>
            <person name="Kohara Y."/>
            <person name="Sugano S."/>
            <person name="Fujiyama A."/>
            <person name="Delaux P.-M."/>
            <person name="Quint M."/>
            <person name="TheiBen G."/>
            <person name="Hagemann M."/>
            <person name="Harholt J."/>
            <person name="Dunand C."/>
            <person name="Zachgo S."/>
            <person name="Langdale J."/>
            <person name="Maumus F."/>
            <person name="Straeten D.V.D."/>
            <person name="Gould S.B."/>
            <person name="Rensing S.A."/>
        </authorList>
    </citation>
    <scope>NUCLEOTIDE SEQUENCE [LARGE SCALE GENOMIC DNA]</scope>
    <source>
        <strain evidence="3 4">S276</strain>
    </source>
</reference>
<keyword evidence="2" id="KW-1133">Transmembrane helix</keyword>
<protein>
    <submittedName>
        <fullName evidence="3">Uncharacterized protein</fullName>
    </submittedName>
</protein>
<feature type="transmembrane region" description="Helical" evidence="2">
    <location>
        <begin position="158"/>
        <end position="181"/>
    </location>
</feature>
<keyword evidence="2" id="KW-0472">Membrane</keyword>
<proteinExistence type="predicted"/>
<evidence type="ECO:0000313" key="4">
    <source>
        <dbReference type="Proteomes" id="UP000265515"/>
    </source>
</evidence>
<evidence type="ECO:0000256" key="1">
    <source>
        <dbReference type="SAM" id="MobiDB-lite"/>
    </source>
</evidence>
<feature type="transmembrane region" description="Helical" evidence="2">
    <location>
        <begin position="117"/>
        <end position="137"/>
    </location>
</feature>
<feature type="transmembrane region" description="Helical" evidence="2">
    <location>
        <begin position="49"/>
        <end position="70"/>
    </location>
</feature>
<feature type="region of interest" description="Disordered" evidence="1">
    <location>
        <begin position="495"/>
        <end position="515"/>
    </location>
</feature>
<dbReference type="AlphaFoldDB" id="A0A388K7W6"/>
<evidence type="ECO:0000313" key="3">
    <source>
        <dbReference type="EMBL" id="GBG66116.1"/>
    </source>
</evidence>
<accession>A0A388K7W6</accession>
<dbReference type="EMBL" id="BFEA01000069">
    <property type="protein sequence ID" value="GBG66116.1"/>
    <property type="molecule type" value="Genomic_DNA"/>
</dbReference>
<name>A0A388K7W6_CHABU</name>
<organism evidence="3 4">
    <name type="scientific">Chara braunii</name>
    <name type="common">Braun's stonewort</name>
    <dbReference type="NCBI Taxonomy" id="69332"/>
    <lineage>
        <taxon>Eukaryota</taxon>
        <taxon>Viridiplantae</taxon>
        <taxon>Streptophyta</taxon>
        <taxon>Charophyceae</taxon>
        <taxon>Charales</taxon>
        <taxon>Characeae</taxon>
        <taxon>Chara</taxon>
    </lineage>
</organism>
<keyword evidence="2" id="KW-0812">Transmembrane</keyword>
<feature type="region of interest" description="Disordered" evidence="1">
    <location>
        <begin position="832"/>
        <end position="858"/>
    </location>
</feature>
<comment type="caution">
    <text evidence="3">The sequence shown here is derived from an EMBL/GenBank/DDBJ whole genome shotgun (WGS) entry which is preliminary data.</text>
</comment>
<dbReference type="Gramene" id="GBG66116">
    <property type="protein sequence ID" value="GBG66116"/>
    <property type="gene ID" value="CBR_g55460"/>
</dbReference>
<gene>
    <name evidence="3" type="ORF">CBR_g55460</name>
</gene>
<keyword evidence="4" id="KW-1185">Reference proteome</keyword>
<feature type="compositionally biased region" description="Basic and acidic residues" evidence="1">
    <location>
        <begin position="832"/>
        <end position="844"/>
    </location>
</feature>
<dbReference type="Proteomes" id="UP000265515">
    <property type="component" value="Unassembled WGS sequence"/>
</dbReference>